<evidence type="ECO:0000256" key="2">
    <source>
        <dbReference type="ARBA" id="ARBA00022475"/>
    </source>
</evidence>
<feature type="transmembrane region" description="Helical" evidence="9">
    <location>
        <begin position="276"/>
        <end position="298"/>
    </location>
</feature>
<dbReference type="NCBIfam" id="TIGR01473">
    <property type="entry name" value="cyoE_ctaB"/>
    <property type="match status" value="1"/>
</dbReference>
<sequence>MKISNRDMQADKLGGNVVVHKQDKGHVLGELMLFIADFKKLVKIRLTMTVVFSASIAFLIGAKQQGDINWLHWVILTVGGFLVTGSANGFNEIIERDLDKLMKRTADRPIPAGRMTTGQALVLSLLMGIAGTYTLVTLNFIAGLLSVFSILLYAFIYTPLKRKSPIAVFVGAFPGALPPLIGYYAAFSQNDLALYSQQNAAVIVIIPLVLFIIQFVWQFPHFWGIAWVLDEDYKRAGFRLLPTMKRDKVSAFMVFLSTLLMIPVSLLPYYFGFGGIVVSLVSVAGALLFSWYGLKLFLKCDLAAARKVMFTSFFYLPLIQLILLFDFNAL</sequence>
<feature type="transmembrane region" description="Helical" evidence="9">
    <location>
        <begin position="70"/>
        <end position="90"/>
    </location>
</feature>
<feature type="transmembrane region" description="Helical" evidence="9">
    <location>
        <begin position="111"/>
        <end position="130"/>
    </location>
</feature>
<comment type="caution">
    <text evidence="10">The sequence shown here is derived from an EMBL/GenBank/DDBJ whole genome shotgun (WGS) entry which is preliminary data.</text>
</comment>
<dbReference type="InterPro" id="IPR044878">
    <property type="entry name" value="UbiA_sf"/>
</dbReference>
<dbReference type="InterPro" id="IPR030470">
    <property type="entry name" value="UbiA_prenylTrfase_CS"/>
</dbReference>
<keyword evidence="5 9" id="KW-1133">Transmembrane helix</keyword>
<feature type="transmembrane region" description="Helical" evidence="9">
    <location>
        <begin position="249"/>
        <end position="270"/>
    </location>
</feature>
<dbReference type="EMBL" id="BMIK01000001">
    <property type="protein sequence ID" value="GGC16175.1"/>
    <property type="molecule type" value="Genomic_DNA"/>
</dbReference>
<evidence type="ECO:0000313" key="10">
    <source>
        <dbReference type="EMBL" id="GGC16175.1"/>
    </source>
</evidence>
<keyword evidence="11" id="KW-1185">Reference proteome</keyword>
<evidence type="ECO:0000256" key="7">
    <source>
        <dbReference type="ARBA" id="ARBA00023136"/>
    </source>
</evidence>
<dbReference type="InterPro" id="IPR006369">
    <property type="entry name" value="Protohaem_IX_farnesylTrfase"/>
</dbReference>
<evidence type="ECO:0000256" key="3">
    <source>
        <dbReference type="ARBA" id="ARBA00022679"/>
    </source>
</evidence>
<dbReference type="EC" id="2.5.1.141" evidence="9"/>
<evidence type="ECO:0000256" key="8">
    <source>
        <dbReference type="ARBA" id="ARBA00047690"/>
    </source>
</evidence>
<name>A0ABQ1L3P1_9SPHI</name>
<dbReference type="InterPro" id="IPR000537">
    <property type="entry name" value="UbiA_prenyltransferase"/>
</dbReference>
<dbReference type="CDD" id="cd13957">
    <property type="entry name" value="PT_UbiA_Cox10"/>
    <property type="match status" value="1"/>
</dbReference>
<dbReference type="Pfam" id="PF01040">
    <property type="entry name" value="UbiA"/>
    <property type="match status" value="1"/>
</dbReference>
<feature type="transmembrane region" description="Helical" evidence="9">
    <location>
        <begin position="46"/>
        <end position="64"/>
    </location>
</feature>
<feature type="transmembrane region" description="Helical" evidence="9">
    <location>
        <begin position="136"/>
        <end position="156"/>
    </location>
</feature>
<feature type="transmembrane region" description="Helical" evidence="9">
    <location>
        <begin position="310"/>
        <end position="329"/>
    </location>
</feature>
<evidence type="ECO:0000313" key="11">
    <source>
        <dbReference type="Proteomes" id="UP000597338"/>
    </source>
</evidence>
<evidence type="ECO:0000256" key="1">
    <source>
        <dbReference type="ARBA" id="ARBA00004141"/>
    </source>
</evidence>
<dbReference type="PANTHER" id="PTHR43448">
    <property type="entry name" value="PROTOHEME IX FARNESYLTRANSFERASE, MITOCHONDRIAL"/>
    <property type="match status" value="1"/>
</dbReference>
<dbReference type="PANTHER" id="PTHR43448:SF2">
    <property type="entry name" value="PROTOHEME IX FARNESYLTRANSFERASE, MITOCHONDRIAL"/>
    <property type="match status" value="1"/>
</dbReference>
<dbReference type="Gene3D" id="1.10.357.140">
    <property type="entry name" value="UbiA prenyltransferase"/>
    <property type="match status" value="1"/>
</dbReference>
<evidence type="ECO:0000256" key="5">
    <source>
        <dbReference type="ARBA" id="ARBA00022989"/>
    </source>
</evidence>
<gene>
    <name evidence="9 10" type="primary">ctaB</name>
    <name evidence="10" type="ORF">GCM10011386_04980</name>
</gene>
<accession>A0ABQ1L3P1</accession>
<feature type="transmembrane region" description="Helical" evidence="9">
    <location>
        <begin position="199"/>
        <end position="229"/>
    </location>
</feature>
<protein>
    <recommendedName>
        <fullName evidence="9">Protoheme IX farnesyltransferase</fullName>
        <ecNumber evidence="9">2.5.1.141</ecNumber>
    </recommendedName>
    <alternativeName>
        <fullName evidence="9">Heme B farnesyltransferase</fullName>
    </alternativeName>
    <alternativeName>
        <fullName evidence="9">Heme O synthase</fullName>
    </alternativeName>
</protein>
<dbReference type="Proteomes" id="UP000597338">
    <property type="component" value="Unassembled WGS sequence"/>
</dbReference>
<evidence type="ECO:0000256" key="9">
    <source>
        <dbReference type="HAMAP-Rule" id="MF_00154"/>
    </source>
</evidence>
<organism evidence="10 11">
    <name type="scientific">Parapedobacter defluvii</name>
    <dbReference type="NCBI Taxonomy" id="2045106"/>
    <lineage>
        <taxon>Bacteria</taxon>
        <taxon>Pseudomonadati</taxon>
        <taxon>Bacteroidota</taxon>
        <taxon>Sphingobacteriia</taxon>
        <taxon>Sphingobacteriales</taxon>
        <taxon>Sphingobacteriaceae</taxon>
        <taxon>Parapedobacter</taxon>
    </lineage>
</organism>
<dbReference type="PROSITE" id="PS00943">
    <property type="entry name" value="UBIA"/>
    <property type="match status" value="1"/>
</dbReference>
<comment type="similarity">
    <text evidence="9">Belongs to the UbiA prenyltransferase family. Protoheme IX farnesyltransferase subfamily.</text>
</comment>
<dbReference type="HAMAP" id="MF_00154">
    <property type="entry name" value="CyoE_CtaB"/>
    <property type="match status" value="1"/>
</dbReference>
<comment type="subcellular location">
    <subcellularLocation>
        <location evidence="9">Cell membrane</location>
        <topology evidence="9">Multi-pass membrane protein</topology>
    </subcellularLocation>
    <subcellularLocation>
        <location evidence="1">Membrane</location>
        <topology evidence="1">Multi-pass membrane protein</topology>
    </subcellularLocation>
</comment>
<keyword evidence="6 9" id="KW-0350">Heme biosynthesis</keyword>
<reference evidence="11" key="1">
    <citation type="journal article" date="2019" name="Int. J. Syst. Evol. Microbiol.">
        <title>The Global Catalogue of Microorganisms (GCM) 10K type strain sequencing project: providing services to taxonomists for standard genome sequencing and annotation.</title>
        <authorList>
            <consortium name="The Broad Institute Genomics Platform"/>
            <consortium name="The Broad Institute Genome Sequencing Center for Infectious Disease"/>
            <person name="Wu L."/>
            <person name="Ma J."/>
        </authorList>
    </citation>
    <scope>NUCLEOTIDE SEQUENCE [LARGE SCALE GENOMIC DNA]</scope>
    <source>
        <strain evidence="11">CGMCC 1.15342</strain>
    </source>
</reference>
<keyword evidence="4 9" id="KW-0812">Transmembrane</keyword>
<keyword evidence="3 9" id="KW-0808">Transferase</keyword>
<keyword evidence="7 9" id="KW-0472">Membrane</keyword>
<comment type="function">
    <text evidence="9">Converts heme B (protoheme IX) to heme O by substitution of the vinyl group on carbon 2 of heme B porphyrin ring with a hydroxyethyl farnesyl side group.</text>
</comment>
<evidence type="ECO:0000256" key="4">
    <source>
        <dbReference type="ARBA" id="ARBA00022692"/>
    </source>
</evidence>
<evidence type="ECO:0000256" key="6">
    <source>
        <dbReference type="ARBA" id="ARBA00023133"/>
    </source>
</evidence>
<comment type="miscellaneous">
    <text evidence="9">Carbon 2 of the heme B porphyrin ring is defined according to the Fischer nomenclature.</text>
</comment>
<keyword evidence="2 9" id="KW-1003">Cell membrane</keyword>
<comment type="catalytic activity">
    <reaction evidence="8 9">
        <text>heme b + (2E,6E)-farnesyl diphosphate + H2O = Fe(II)-heme o + diphosphate</text>
        <dbReference type="Rhea" id="RHEA:28070"/>
        <dbReference type="ChEBI" id="CHEBI:15377"/>
        <dbReference type="ChEBI" id="CHEBI:33019"/>
        <dbReference type="ChEBI" id="CHEBI:60344"/>
        <dbReference type="ChEBI" id="CHEBI:60530"/>
        <dbReference type="ChEBI" id="CHEBI:175763"/>
        <dbReference type="EC" id="2.5.1.141"/>
    </reaction>
</comment>
<proteinExistence type="inferred from homology"/>
<feature type="transmembrane region" description="Helical" evidence="9">
    <location>
        <begin position="168"/>
        <end position="187"/>
    </location>
</feature>
<comment type="pathway">
    <text evidence="9">Porphyrin-containing compound metabolism; heme O biosynthesis; heme O from protoheme: step 1/1.</text>
</comment>